<evidence type="ECO:0000256" key="2">
    <source>
        <dbReference type="ARBA" id="ARBA00007783"/>
    </source>
</evidence>
<dbReference type="PIRSF" id="PIRSF006648">
    <property type="entry name" value="DrrB"/>
    <property type="match status" value="1"/>
</dbReference>
<reference evidence="13 14" key="1">
    <citation type="submission" date="2016-09" db="EMBL/GenBank/DDBJ databases">
        <authorList>
            <person name="Reverchon S."/>
            <person name="Nasser W."/>
            <person name="Leonard S."/>
            <person name="Brochier C."/>
            <person name="Duprey A."/>
        </authorList>
    </citation>
    <scope>NUCLEOTIDE SEQUENCE [LARGE SCALE GENOMIC DNA]</scope>
    <source>
        <strain evidence="13 14">174/2</strain>
    </source>
</reference>
<dbReference type="EMBL" id="LT615367">
    <property type="protein sequence ID" value="SLM61830.1"/>
    <property type="molecule type" value="Genomic_DNA"/>
</dbReference>
<keyword evidence="9" id="KW-0625">Polysaccharide transport</keyword>
<keyword evidence="4 11" id="KW-1003">Cell membrane</keyword>
<comment type="similarity">
    <text evidence="2 11">Belongs to the ABC-2 integral membrane protein family.</text>
</comment>
<dbReference type="InterPro" id="IPR013525">
    <property type="entry name" value="ABC2_TM"/>
</dbReference>
<proteinExistence type="inferred from homology"/>
<keyword evidence="5" id="KW-0762">Sugar transport</keyword>
<evidence type="ECO:0000313" key="13">
    <source>
        <dbReference type="EMBL" id="SLM61830.1"/>
    </source>
</evidence>
<evidence type="ECO:0000313" key="14">
    <source>
        <dbReference type="Proteomes" id="UP000294820"/>
    </source>
</evidence>
<feature type="transmembrane region" description="Helical" evidence="11">
    <location>
        <begin position="25"/>
        <end position="42"/>
    </location>
</feature>
<dbReference type="InterPro" id="IPR047817">
    <property type="entry name" value="ABC2_TM_bact-type"/>
</dbReference>
<dbReference type="GO" id="GO:0015920">
    <property type="term" value="P:lipopolysaccharide transport"/>
    <property type="evidence" value="ECO:0007669"/>
    <property type="project" value="TreeGrafter"/>
</dbReference>
<keyword evidence="10 11" id="KW-0472">Membrane</keyword>
<evidence type="ECO:0000256" key="11">
    <source>
        <dbReference type="RuleBase" id="RU361157"/>
    </source>
</evidence>
<dbReference type="PANTHER" id="PTHR30413">
    <property type="entry name" value="INNER MEMBRANE TRANSPORT PERMEASE"/>
    <property type="match status" value="1"/>
</dbReference>
<dbReference type="InterPro" id="IPR000412">
    <property type="entry name" value="ABC_2_transport"/>
</dbReference>
<keyword evidence="14" id="KW-1185">Reference proteome</keyword>
<evidence type="ECO:0000256" key="3">
    <source>
        <dbReference type="ARBA" id="ARBA00022448"/>
    </source>
</evidence>
<keyword evidence="8 11" id="KW-1133">Transmembrane helix</keyword>
<feature type="domain" description="ABC transmembrane type-2" evidence="12">
    <location>
        <begin position="1"/>
        <end position="215"/>
    </location>
</feature>
<feature type="transmembrane region" description="Helical" evidence="11">
    <location>
        <begin position="63"/>
        <end position="96"/>
    </location>
</feature>
<evidence type="ECO:0000256" key="8">
    <source>
        <dbReference type="ARBA" id="ARBA00022989"/>
    </source>
</evidence>
<dbReference type="KEGG" id="daq:DAQ1742_00758"/>
<evidence type="ECO:0000256" key="6">
    <source>
        <dbReference type="ARBA" id="ARBA00022692"/>
    </source>
</evidence>
<dbReference type="GO" id="GO:0043190">
    <property type="term" value="C:ATP-binding cassette (ABC) transporter complex"/>
    <property type="evidence" value="ECO:0007669"/>
    <property type="project" value="InterPro"/>
</dbReference>
<gene>
    <name evidence="13" type="ORF">DAQ1742_00758</name>
</gene>
<comment type="caution">
    <text evidence="11">Lacks conserved residue(s) required for the propagation of feature annotation.</text>
</comment>
<evidence type="ECO:0000256" key="4">
    <source>
        <dbReference type="ARBA" id="ARBA00022475"/>
    </source>
</evidence>
<evidence type="ECO:0000256" key="10">
    <source>
        <dbReference type="ARBA" id="ARBA00023136"/>
    </source>
</evidence>
<organism evidence="13 14">
    <name type="scientific">Dickeya aquatica</name>
    <dbReference type="NCBI Taxonomy" id="1401087"/>
    <lineage>
        <taxon>Bacteria</taxon>
        <taxon>Pseudomonadati</taxon>
        <taxon>Pseudomonadota</taxon>
        <taxon>Gammaproteobacteria</taxon>
        <taxon>Enterobacterales</taxon>
        <taxon>Pectobacteriaceae</taxon>
        <taxon>Dickeya</taxon>
    </lineage>
</organism>
<feature type="transmembrane region" description="Helical" evidence="11">
    <location>
        <begin position="102"/>
        <end position="126"/>
    </location>
</feature>
<dbReference type="GO" id="GO:0015774">
    <property type="term" value="P:polysaccharide transport"/>
    <property type="evidence" value="ECO:0007669"/>
    <property type="project" value="UniProtKB-KW"/>
</dbReference>
<dbReference type="PROSITE" id="PS51012">
    <property type="entry name" value="ABC_TM2"/>
    <property type="match status" value="1"/>
</dbReference>
<evidence type="ECO:0000256" key="5">
    <source>
        <dbReference type="ARBA" id="ARBA00022597"/>
    </source>
</evidence>
<feature type="transmembrane region" description="Helical" evidence="11">
    <location>
        <begin position="191"/>
        <end position="212"/>
    </location>
</feature>
<evidence type="ECO:0000256" key="9">
    <source>
        <dbReference type="ARBA" id="ARBA00023047"/>
    </source>
</evidence>
<name>A0A375A739_9GAMM</name>
<keyword evidence="3 11" id="KW-0813">Transport</keyword>
<comment type="subcellular location">
    <subcellularLocation>
        <location evidence="11">Cell inner membrane</location>
        <topology evidence="11">Multi-pass membrane protein</topology>
    </subcellularLocation>
    <subcellularLocation>
        <location evidence="1">Cell membrane</location>
        <topology evidence="1">Multi-pass membrane protein</topology>
    </subcellularLocation>
</comment>
<keyword evidence="7" id="KW-0972">Capsule biogenesis/degradation</keyword>
<accession>A0A375A739</accession>
<feature type="transmembrane region" description="Helical" evidence="11">
    <location>
        <begin position="138"/>
        <end position="156"/>
    </location>
</feature>
<evidence type="ECO:0000256" key="1">
    <source>
        <dbReference type="ARBA" id="ARBA00004651"/>
    </source>
</evidence>
<dbReference type="Pfam" id="PF01061">
    <property type="entry name" value="ABC2_membrane"/>
    <property type="match status" value="1"/>
</dbReference>
<dbReference type="GO" id="GO:0140359">
    <property type="term" value="F:ABC-type transporter activity"/>
    <property type="evidence" value="ECO:0007669"/>
    <property type="project" value="InterPro"/>
</dbReference>
<dbReference type="AlphaFoldDB" id="A0A375A739"/>
<evidence type="ECO:0000259" key="12">
    <source>
        <dbReference type="PROSITE" id="PS51012"/>
    </source>
</evidence>
<evidence type="ECO:0000256" key="7">
    <source>
        <dbReference type="ARBA" id="ARBA00022903"/>
    </source>
</evidence>
<protein>
    <recommendedName>
        <fullName evidence="11">Transport permease protein</fullName>
    </recommendedName>
</protein>
<sequence>MMLAVYTFVFSVVFKARWPGGTGSKIEFALLLFSGLIVYNIFSECVNKSPLLIVNNPNFVKKIIFPIEILPIVSVISSLFQALMSFIVWGVFYSIFSGFPPLTIFFLPVVLLPLVFITLGISWFLAALGVYIRDVSQMTGLITTALLFLSPVFYSVDSLPEQFQDLMKINPLTLIIEQVRDVMIWGRPVNIIDFLLITVFSLIILIFGYLFFKRTKKGFADVL</sequence>
<dbReference type="PANTHER" id="PTHR30413:SF10">
    <property type="entry name" value="CAPSULE POLYSACCHARIDE EXPORT INNER-MEMBRANE PROTEIN CTRC"/>
    <property type="match status" value="1"/>
</dbReference>
<dbReference type="Proteomes" id="UP000294820">
    <property type="component" value="Chromosome 1"/>
</dbReference>
<dbReference type="PRINTS" id="PR00164">
    <property type="entry name" value="ABC2TRNSPORT"/>
</dbReference>
<keyword evidence="6 11" id="KW-0812">Transmembrane</keyword>